<dbReference type="GO" id="GO:0072383">
    <property type="term" value="P:plus-end-directed vesicle transport along microtubule"/>
    <property type="evidence" value="ECO:0007669"/>
    <property type="project" value="TreeGrafter"/>
</dbReference>
<feature type="compositionally biased region" description="Polar residues" evidence="2">
    <location>
        <begin position="1338"/>
        <end position="1362"/>
    </location>
</feature>
<dbReference type="Proteomes" id="UP000245119">
    <property type="component" value="Linkage Group LG2"/>
</dbReference>
<proteinExistence type="predicted"/>
<dbReference type="Gene3D" id="1.20.58.900">
    <property type="match status" value="1"/>
</dbReference>
<accession>A0A2T7PRJ2</accession>
<sequence>MHIIVQVYSIMSIPVAPTSGIGIPSQPRLVSFPQIPKIVQDVVDCVHQLKSDFGEQMSPITDDSQHKTSLGKGRAFIRFALVHQRLADSLQQCIINQKTTSEWYNPASIWLQSKTSSGVVSILYDLNDIHFDLSPRGYDLDSSWPSFASLSGASTADASEIDRLQQQLASAENAHAILSSTMGSLEQERQRAEQSVWISQGELSAIQEQLKASMADFNELQKQYTVLEMSHEALRRKKQEDDEQNKMKTEDLDLMQSKLAVERERLVGERDQMRSQLEEEKCKFQKEIQLVEHKLSEMGDSKDNLASKVQFLEEKLDQMRDWDSKKDQHISKLEQQIVSLEQRNLELSDDLAKSLSAREKDAENQHDSVKKFHDLLEKMKDVESQNIQLQASVAELKHKLTVAENIYQDELSKTSQLSAQLTEETLRKESLSVELRLKVEELMNTQRTALQSQEELQSELEKAHKKLSQVTLDLSKKERHISDAVTYGEAEALSGKIPDIMECDEEDLRTFVEVCQKSAAERKSLLDTKLKNLETANERLREEKYSLQQSVLHVLKCLPDQSDNSATELTQQTREMERKVQAICVQLSDLTSERNFLKEQLQGEHSEKGNQLSHLEGRLLELEKMLKESRISESSLQSQLGNLQQKYDESQNSLSLLKVSVSDLEGKHTVILQESEGLKQQYASVFDDKERLHQEVDSQKHEKAYLEQQLLVKVAECERLNLTLEEKSAELVSFRNLHEEVVLKHKHDYSQLADQQQQTQTELIKVKEELSQATSRLSELMTNNCSLESQREELEKELKSSTSALQEKELFTSEEIRNLSVQLDVFRLQKEDLQKSAKENSKYQLRIAEIEKTNQVEDERQGAKLKLLKEEVQSLKEENITLLEELEEVKYELGRKTEELQKAKAEAESKKEESERLRSDSATEKYELEDSLEKLQLRFCELQTSMDVIIKEKEDLMSLRDSMQEEIIELKQDLAASGDSYQFLLQSSQKVYEEKDNEIILTRSEIQQVEEKLKTLSSELDMVTQEKNSLEIKVWTLEKSEEDLKEENAVKHRLLDTRSKQLEELKQVVVSLTSSVTVLEEDARSKQGELDKMKTVLEEKENSYVTQIESLQQELSALQFQLSAEQMQHEESLRSMGSHETSLADMSTRLSDQEAVISHLEKELISLQTSFETERNNMQMQLGDLKKLLKTKEMECKQLADSLQRTSDKLGESLSAGESLQIQNSLLRKNIDRDIEEREEEIRTLRSDNEQLKKQLIKVIREKAALWQQSDSLAYEHKRKAEEKWLDNSVVTQCMGCGSEFSLFLRKNLDVSVAKASLLPEFSDDDSSNMGSDIASPFDSQADNRSNASFNQTTHTEFSLNSGADDENSSVQSCEDIYRSTGGSDERIEESMSSSLLLSAEDLLKGEINNQSEVRVKAGHSYVVPISIDAPFTAVDWEFTVTPKDIQFSIMYQYDENQPISKAEEVLAPVRCNSMKEPVRGQLKAKKPGIYNLLFDNSYSKMTQKKIHYKLTCSRLS</sequence>
<evidence type="ECO:0000256" key="1">
    <source>
        <dbReference type="SAM" id="Coils"/>
    </source>
</evidence>
<dbReference type="STRING" id="400727.A0A2T7PRJ2"/>
<dbReference type="Pfam" id="PF02759">
    <property type="entry name" value="RUN"/>
    <property type="match status" value="1"/>
</dbReference>
<evidence type="ECO:0000313" key="5">
    <source>
        <dbReference type="EMBL" id="PVD36043.1"/>
    </source>
</evidence>
<feature type="coiled-coil region" evidence="1">
    <location>
        <begin position="263"/>
        <end position="350"/>
    </location>
</feature>
<organism evidence="5 6">
    <name type="scientific">Pomacea canaliculata</name>
    <name type="common">Golden apple snail</name>
    <dbReference type="NCBI Taxonomy" id="400727"/>
    <lineage>
        <taxon>Eukaryota</taxon>
        <taxon>Metazoa</taxon>
        <taxon>Spiralia</taxon>
        <taxon>Lophotrochozoa</taxon>
        <taxon>Mollusca</taxon>
        <taxon>Gastropoda</taxon>
        <taxon>Caenogastropoda</taxon>
        <taxon>Architaenioglossa</taxon>
        <taxon>Ampullarioidea</taxon>
        <taxon>Ampullariidae</taxon>
        <taxon>Pomacea</taxon>
    </lineage>
</organism>
<dbReference type="OrthoDB" id="660555at2759"/>
<evidence type="ECO:0000313" key="6">
    <source>
        <dbReference type="Proteomes" id="UP000245119"/>
    </source>
</evidence>
<evidence type="ECO:0008006" key="7">
    <source>
        <dbReference type="Google" id="ProtNLM"/>
    </source>
</evidence>
<evidence type="ECO:0000259" key="4">
    <source>
        <dbReference type="PROSITE" id="PS50866"/>
    </source>
</evidence>
<dbReference type="PANTHER" id="PTHR46753:SF2">
    <property type="entry name" value="FYVE AND COILED-COIL DOMAIN-CONTAINING PROTEIN 1"/>
    <property type="match status" value="1"/>
</dbReference>
<reference evidence="5 6" key="1">
    <citation type="submission" date="2018-04" db="EMBL/GenBank/DDBJ databases">
        <title>The genome of golden apple snail Pomacea canaliculata provides insight into stress tolerance and invasive adaptation.</title>
        <authorList>
            <person name="Liu C."/>
            <person name="Liu B."/>
            <person name="Ren Y."/>
            <person name="Zhang Y."/>
            <person name="Wang H."/>
            <person name="Li S."/>
            <person name="Jiang F."/>
            <person name="Yin L."/>
            <person name="Zhang G."/>
            <person name="Qian W."/>
            <person name="Fan W."/>
        </authorList>
    </citation>
    <scope>NUCLEOTIDE SEQUENCE [LARGE SCALE GENOMIC DNA]</scope>
    <source>
        <strain evidence="5">SZHN2017</strain>
        <tissue evidence="5">Muscle</tissue>
    </source>
</reference>
<keyword evidence="1" id="KW-0175">Coiled coil</keyword>
<name>A0A2T7PRJ2_POMCA</name>
<dbReference type="GO" id="GO:0005770">
    <property type="term" value="C:late endosome"/>
    <property type="evidence" value="ECO:0007669"/>
    <property type="project" value="TreeGrafter"/>
</dbReference>
<dbReference type="GO" id="GO:0005776">
    <property type="term" value="C:autophagosome"/>
    <property type="evidence" value="ECO:0007669"/>
    <property type="project" value="TreeGrafter"/>
</dbReference>
<dbReference type="EMBL" id="PZQS01000002">
    <property type="protein sequence ID" value="PVD36043.1"/>
    <property type="molecule type" value="Genomic_DNA"/>
</dbReference>
<keyword evidence="6" id="KW-1185">Reference proteome</keyword>
<gene>
    <name evidence="5" type="ORF">C0Q70_03013</name>
</gene>
<dbReference type="InterPro" id="IPR009038">
    <property type="entry name" value="GOLD_dom"/>
</dbReference>
<protein>
    <recommendedName>
        <fullName evidence="7">GOLD domain-containing protein</fullName>
    </recommendedName>
</protein>
<dbReference type="SUPFAM" id="SSF101576">
    <property type="entry name" value="Supernatant protein factor (SPF), C-terminal domain"/>
    <property type="match status" value="1"/>
</dbReference>
<dbReference type="PROSITE" id="PS50866">
    <property type="entry name" value="GOLD"/>
    <property type="match status" value="1"/>
</dbReference>
<feature type="domain" description="GOLD" evidence="4">
    <location>
        <begin position="1401"/>
        <end position="1513"/>
    </location>
</feature>
<dbReference type="PANTHER" id="PTHR46753">
    <property type="entry name" value="FYVE AND COILED-COIL DOMAIN-CONTAINING PROTEIN 1"/>
    <property type="match status" value="1"/>
</dbReference>
<feature type="coiled-coil region" evidence="1">
    <location>
        <begin position="749"/>
        <end position="783"/>
    </location>
</feature>
<dbReference type="GO" id="GO:0005764">
    <property type="term" value="C:lysosome"/>
    <property type="evidence" value="ECO:0007669"/>
    <property type="project" value="TreeGrafter"/>
</dbReference>
<dbReference type="PROSITE" id="PS50826">
    <property type="entry name" value="RUN"/>
    <property type="match status" value="1"/>
</dbReference>
<feature type="coiled-coil region" evidence="1">
    <location>
        <begin position="161"/>
        <end position="237"/>
    </location>
</feature>
<feature type="coiled-coil region" evidence="1">
    <location>
        <begin position="523"/>
        <end position="550"/>
    </location>
</feature>
<comment type="caution">
    <text evidence="5">The sequence shown here is derived from an EMBL/GenBank/DDBJ whole genome shotgun (WGS) entry which is preliminary data.</text>
</comment>
<dbReference type="Gene3D" id="2.60.120.680">
    <property type="entry name" value="GOLD domain"/>
    <property type="match status" value="1"/>
</dbReference>
<dbReference type="GO" id="GO:1901098">
    <property type="term" value="P:positive regulation of autophagosome maturation"/>
    <property type="evidence" value="ECO:0007669"/>
    <property type="project" value="TreeGrafter"/>
</dbReference>
<feature type="region of interest" description="Disordered" evidence="2">
    <location>
        <begin position="903"/>
        <end position="922"/>
    </location>
</feature>
<dbReference type="SUPFAM" id="SSF140741">
    <property type="entry name" value="RUN domain-like"/>
    <property type="match status" value="1"/>
</dbReference>
<dbReference type="InterPro" id="IPR037213">
    <property type="entry name" value="Run_dom_sf"/>
</dbReference>
<feature type="domain" description="RUN" evidence="3">
    <location>
        <begin position="1"/>
        <end position="138"/>
    </location>
</feature>
<dbReference type="InterPro" id="IPR004012">
    <property type="entry name" value="Run_dom"/>
</dbReference>
<evidence type="ECO:0000259" key="3">
    <source>
        <dbReference type="PROSITE" id="PS50826"/>
    </source>
</evidence>
<evidence type="ECO:0000256" key="2">
    <source>
        <dbReference type="SAM" id="MobiDB-lite"/>
    </source>
</evidence>
<feature type="region of interest" description="Disordered" evidence="2">
    <location>
        <begin position="1322"/>
        <end position="1386"/>
    </location>
</feature>
<feature type="coiled-coil region" evidence="1">
    <location>
        <begin position="953"/>
        <end position="1262"/>
    </location>
</feature>
<dbReference type="InterPro" id="IPR036598">
    <property type="entry name" value="GOLD_dom_sf"/>
</dbReference>